<feature type="non-terminal residue" evidence="21">
    <location>
        <position position="1"/>
    </location>
</feature>
<comment type="catalytic activity">
    <reaction evidence="1 16">
        <text>GTP = 3',5'-cyclic GMP + diphosphate</text>
        <dbReference type="Rhea" id="RHEA:13665"/>
        <dbReference type="ChEBI" id="CHEBI:33019"/>
        <dbReference type="ChEBI" id="CHEBI:37565"/>
        <dbReference type="ChEBI" id="CHEBI:57746"/>
        <dbReference type="EC" id="4.6.1.2"/>
    </reaction>
</comment>
<organism evidence="21 22">
    <name type="scientific">Pristionchus mayeri</name>
    <dbReference type="NCBI Taxonomy" id="1317129"/>
    <lineage>
        <taxon>Eukaryota</taxon>
        <taxon>Metazoa</taxon>
        <taxon>Ecdysozoa</taxon>
        <taxon>Nematoda</taxon>
        <taxon>Chromadorea</taxon>
        <taxon>Rhabditida</taxon>
        <taxon>Rhabditina</taxon>
        <taxon>Diplogasteromorpha</taxon>
        <taxon>Diplogasteroidea</taxon>
        <taxon>Neodiplogasteridae</taxon>
        <taxon>Pristionchus</taxon>
    </lineage>
</organism>
<evidence type="ECO:0000256" key="10">
    <source>
        <dbReference type="ARBA" id="ARBA00023136"/>
    </source>
</evidence>
<keyword evidence="22" id="KW-1185">Reference proteome</keyword>
<evidence type="ECO:0000256" key="7">
    <source>
        <dbReference type="ARBA" id="ARBA00022729"/>
    </source>
</evidence>
<sequence length="770" mass="85963">LALNETVREDPKDGLTNAALLKNNLECSFYGMTGDVTITANGTRAPLFSVVALNTSQIVVGYFNVSIDATRLSQSTGCSDCATVIPRFTGDGSDTLWLPWGGKAPLTVPRCGFLGNNCPKEFWEQNGVYIGIAIALAVLIVVVAIVVSIYVWRERKKEIERLNSLWQISHRMLEKPTRKKEGQSQRSLTSSVGASTNSSTTRVTRESDLLETATTAFFHYNKELVMATKHAALMKFDTADTIEFRKMRTFDHDNMNRFIGMSLDGPQILSIWKYCSRGNLTQIIERGTMQLDAYFVFSLIRDIVHGLDFLHSSFLQCHGNLNSSTCLVDDRWQVKLSDYGLRSIRIRDKVSKRKLLWQAPELLRDASADPSKESDVYAFSIIAAEIITRKHAFNLQDRTESLDELIYMIKKGGSAPPRPILTVAEGIELNTALLHLIRDCWNETPSDRPVIGQVKSIMRSMVNGRQQNLMDHVFNMMEQYAGTLEEEVIERTKELVEEKKKSDVLLYRMLPRQVAEKLKLGQSVEPESFESVTIFFSDVVKFTLLSQKCSPIQIVNLLNELYTSFDTIIENHGVYKVETIGDGYLCVSGLPHRNGTEHVRDIAEMSLDFMSAVRAYRVPHLPAERVNLRIGMNTGPCVAGVVGLTMPRYCLFGDTVNTGSRMESNGKPGLIHMSAEANKLLVTAYAGQYNTQSRGEVIIKGKGVMETFWLMGRANEAPARLVTPPTIRYPTDATSPNAASAAAPKVVRLSTLEVVESATNVGLYEEYLKT</sequence>
<dbReference type="GO" id="GO:0005524">
    <property type="term" value="F:ATP binding"/>
    <property type="evidence" value="ECO:0007669"/>
    <property type="project" value="InterPro"/>
</dbReference>
<dbReference type="GO" id="GO:0006935">
    <property type="term" value="P:chemotaxis"/>
    <property type="evidence" value="ECO:0007669"/>
    <property type="project" value="UniProtKB-ARBA"/>
</dbReference>
<accession>A0AAN5CHV5</accession>
<dbReference type="PROSITE" id="PS50125">
    <property type="entry name" value="GUANYLATE_CYCLASE_2"/>
    <property type="match status" value="1"/>
</dbReference>
<comment type="caution">
    <text evidence="21">The sequence shown here is derived from an EMBL/GenBank/DDBJ whole genome shotgun (WGS) entry which is preliminary data.</text>
</comment>
<proteinExistence type="inferred from homology"/>
<dbReference type="InterPro" id="IPR018297">
    <property type="entry name" value="A/G_cyclase_CS"/>
</dbReference>
<reference evidence="22" key="1">
    <citation type="submission" date="2022-10" db="EMBL/GenBank/DDBJ databases">
        <title>Genome assembly of Pristionchus species.</title>
        <authorList>
            <person name="Yoshida K."/>
            <person name="Sommer R.J."/>
        </authorList>
    </citation>
    <scope>NUCLEOTIDE SEQUENCE [LARGE SCALE GENOMIC DNA]</scope>
    <source>
        <strain evidence="22">RS5460</strain>
    </source>
</reference>
<dbReference type="CDD" id="cd07302">
    <property type="entry name" value="CHD"/>
    <property type="match status" value="1"/>
</dbReference>
<dbReference type="Pfam" id="PF00211">
    <property type="entry name" value="Guanylate_cyc"/>
    <property type="match status" value="1"/>
</dbReference>
<dbReference type="Proteomes" id="UP001328107">
    <property type="component" value="Unassembled WGS sequence"/>
</dbReference>
<dbReference type="Gene3D" id="3.30.70.1230">
    <property type="entry name" value="Nucleotide cyclase"/>
    <property type="match status" value="1"/>
</dbReference>
<keyword evidence="14 16" id="KW-0141">cGMP biosynthesis</keyword>
<dbReference type="GO" id="GO:0004672">
    <property type="term" value="F:protein kinase activity"/>
    <property type="evidence" value="ECO:0007669"/>
    <property type="project" value="InterPro"/>
</dbReference>
<gene>
    <name evidence="21" type="ORF">PMAYCL1PPCAC_14913</name>
</gene>
<keyword evidence="9 18" id="KW-1133">Transmembrane helix</keyword>
<dbReference type="Gene3D" id="6.10.250.780">
    <property type="match status" value="1"/>
</dbReference>
<dbReference type="AlphaFoldDB" id="A0AAN5CHV5"/>
<dbReference type="InterPro" id="IPR028082">
    <property type="entry name" value="Peripla_BP_I"/>
</dbReference>
<keyword evidence="5" id="KW-1003">Cell membrane</keyword>
<keyword evidence="10 18" id="KW-0472">Membrane</keyword>
<keyword evidence="7" id="KW-0732">Signal</keyword>
<feature type="transmembrane region" description="Helical" evidence="18">
    <location>
        <begin position="128"/>
        <end position="152"/>
    </location>
</feature>
<dbReference type="GO" id="GO:0001653">
    <property type="term" value="F:peptide receptor activity"/>
    <property type="evidence" value="ECO:0007669"/>
    <property type="project" value="TreeGrafter"/>
</dbReference>
<evidence type="ECO:0000256" key="17">
    <source>
        <dbReference type="SAM" id="MobiDB-lite"/>
    </source>
</evidence>
<dbReference type="Gene3D" id="1.10.510.10">
    <property type="entry name" value="Transferase(Phosphotransferase) domain 1"/>
    <property type="match status" value="1"/>
</dbReference>
<dbReference type="GO" id="GO:0004383">
    <property type="term" value="F:guanylate cyclase activity"/>
    <property type="evidence" value="ECO:0007669"/>
    <property type="project" value="UniProtKB-EC"/>
</dbReference>
<dbReference type="FunFam" id="3.30.70.1230:FF:000023">
    <property type="entry name" value="Guanylate cyclase"/>
    <property type="match status" value="1"/>
</dbReference>
<name>A0AAN5CHV5_9BILA</name>
<dbReference type="SUPFAM" id="SSF56112">
    <property type="entry name" value="Protein kinase-like (PK-like)"/>
    <property type="match status" value="1"/>
</dbReference>
<dbReference type="GO" id="GO:0005886">
    <property type="term" value="C:plasma membrane"/>
    <property type="evidence" value="ECO:0007669"/>
    <property type="project" value="UniProtKB-SubCell"/>
</dbReference>
<dbReference type="Pfam" id="PF07714">
    <property type="entry name" value="PK_Tyr_Ser-Thr"/>
    <property type="match status" value="1"/>
</dbReference>
<dbReference type="InterPro" id="IPR001054">
    <property type="entry name" value="A/G_cyclase"/>
</dbReference>
<evidence type="ECO:0000256" key="3">
    <source>
        <dbReference type="ARBA" id="ARBA00004479"/>
    </source>
</evidence>
<dbReference type="InterPro" id="IPR001245">
    <property type="entry name" value="Ser-Thr/Tyr_kinase_cat_dom"/>
</dbReference>
<keyword evidence="12" id="KW-0325">Glycoprotein</keyword>
<evidence type="ECO:0000313" key="21">
    <source>
        <dbReference type="EMBL" id="GMR44717.1"/>
    </source>
</evidence>
<evidence type="ECO:0000256" key="1">
    <source>
        <dbReference type="ARBA" id="ARBA00001436"/>
    </source>
</evidence>
<evidence type="ECO:0000256" key="14">
    <source>
        <dbReference type="ARBA" id="ARBA00023293"/>
    </source>
</evidence>
<dbReference type="GO" id="GO:0007168">
    <property type="term" value="P:receptor guanylyl cyclase signaling pathway"/>
    <property type="evidence" value="ECO:0007669"/>
    <property type="project" value="TreeGrafter"/>
</dbReference>
<keyword evidence="6 18" id="KW-0812">Transmembrane</keyword>
<evidence type="ECO:0000313" key="22">
    <source>
        <dbReference type="Proteomes" id="UP001328107"/>
    </source>
</evidence>
<keyword evidence="8" id="KW-0547">Nucleotide-binding</keyword>
<dbReference type="SMART" id="SM00044">
    <property type="entry name" value="CYCc"/>
    <property type="match status" value="1"/>
</dbReference>
<dbReference type="PANTHER" id="PTHR11920">
    <property type="entry name" value="GUANYLYL CYCLASE"/>
    <property type="match status" value="1"/>
</dbReference>
<evidence type="ECO:0000256" key="6">
    <source>
        <dbReference type="ARBA" id="ARBA00022692"/>
    </source>
</evidence>
<evidence type="ECO:0000256" key="15">
    <source>
        <dbReference type="RuleBase" id="RU000405"/>
    </source>
</evidence>
<dbReference type="SUPFAM" id="SSF55073">
    <property type="entry name" value="Nucleotide cyclase"/>
    <property type="match status" value="1"/>
</dbReference>
<evidence type="ECO:0000256" key="9">
    <source>
        <dbReference type="ARBA" id="ARBA00022989"/>
    </source>
</evidence>
<dbReference type="InterPro" id="IPR050401">
    <property type="entry name" value="Cyclic_nucleotide_synthase"/>
</dbReference>
<dbReference type="SUPFAM" id="SSF53822">
    <property type="entry name" value="Periplasmic binding protein-like I"/>
    <property type="match status" value="1"/>
</dbReference>
<dbReference type="PROSITE" id="PS50011">
    <property type="entry name" value="PROTEIN_KINASE_DOM"/>
    <property type="match status" value="1"/>
</dbReference>
<evidence type="ECO:0000256" key="12">
    <source>
        <dbReference type="ARBA" id="ARBA00023180"/>
    </source>
</evidence>
<dbReference type="Pfam" id="PF07701">
    <property type="entry name" value="HNOBA"/>
    <property type="match status" value="1"/>
</dbReference>
<evidence type="ECO:0000256" key="2">
    <source>
        <dbReference type="ARBA" id="ARBA00004236"/>
    </source>
</evidence>
<keyword evidence="13 15" id="KW-0456">Lyase</keyword>
<evidence type="ECO:0000256" key="16">
    <source>
        <dbReference type="RuleBase" id="RU003431"/>
    </source>
</evidence>
<dbReference type="PANTHER" id="PTHR11920:SF495">
    <property type="entry name" value="RECEPTOR-TYPE GUANYLATE CYCLASE GCY-7"/>
    <property type="match status" value="1"/>
</dbReference>
<dbReference type="GO" id="GO:0004016">
    <property type="term" value="F:adenylate cyclase activity"/>
    <property type="evidence" value="ECO:0007669"/>
    <property type="project" value="TreeGrafter"/>
</dbReference>
<dbReference type="FunFam" id="1.10.510.10:FF:000990">
    <property type="entry name" value="Guanylate cyclase"/>
    <property type="match status" value="1"/>
</dbReference>
<keyword evidence="11" id="KW-0675">Receptor</keyword>
<dbReference type="EMBL" id="BTRK01000004">
    <property type="protein sequence ID" value="GMR44717.1"/>
    <property type="molecule type" value="Genomic_DNA"/>
</dbReference>
<evidence type="ECO:0000256" key="13">
    <source>
        <dbReference type="ARBA" id="ARBA00023239"/>
    </source>
</evidence>
<evidence type="ECO:0000256" key="5">
    <source>
        <dbReference type="ARBA" id="ARBA00022475"/>
    </source>
</evidence>
<feature type="domain" description="Guanylate cyclase" evidence="20">
    <location>
        <begin position="533"/>
        <end position="663"/>
    </location>
</feature>
<dbReference type="GO" id="GO:0035556">
    <property type="term" value="P:intracellular signal transduction"/>
    <property type="evidence" value="ECO:0007669"/>
    <property type="project" value="InterPro"/>
</dbReference>
<evidence type="ECO:0000259" key="19">
    <source>
        <dbReference type="PROSITE" id="PS50011"/>
    </source>
</evidence>
<dbReference type="InterPro" id="IPR000719">
    <property type="entry name" value="Prot_kinase_dom"/>
</dbReference>
<protein>
    <recommendedName>
        <fullName evidence="4 16">Guanylate cyclase</fullName>
        <ecNumber evidence="4 16">4.6.1.2</ecNumber>
    </recommendedName>
</protein>
<dbReference type="GO" id="GO:0007635">
    <property type="term" value="P:chemosensory behavior"/>
    <property type="evidence" value="ECO:0007669"/>
    <property type="project" value="UniProtKB-ARBA"/>
</dbReference>
<dbReference type="PROSITE" id="PS00452">
    <property type="entry name" value="GUANYLATE_CYCLASE_1"/>
    <property type="match status" value="1"/>
</dbReference>
<evidence type="ECO:0000259" key="20">
    <source>
        <dbReference type="PROSITE" id="PS50125"/>
    </source>
</evidence>
<feature type="domain" description="Protein kinase" evidence="19">
    <location>
        <begin position="186"/>
        <end position="462"/>
    </location>
</feature>
<evidence type="ECO:0000256" key="18">
    <source>
        <dbReference type="SAM" id="Phobius"/>
    </source>
</evidence>
<feature type="region of interest" description="Disordered" evidence="17">
    <location>
        <begin position="176"/>
        <end position="205"/>
    </location>
</feature>
<comment type="similarity">
    <text evidence="15">Belongs to the adenylyl cyclase class-4/guanylyl cyclase family.</text>
</comment>
<dbReference type="InterPro" id="IPR029787">
    <property type="entry name" value="Nucleotide_cyclase"/>
</dbReference>
<dbReference type="EC" id="4.6.1.2" evidence="4 16"/>
<evidence type="ECO:0000256" key="4">
    <source>
        <dbReference type="ARBA" id="ARBA00012202"/>
    </source>
</evidence>
<evidence type="ECO:0000256" key="11">
    <source>
        <dbReference type="ARBA" id="ARBA00023170"/>
    </source>
</evidence>
<evidence type="ECO:0000256" key="8">
    <source>
        <dbReference type="ARBA" id="ARBA00022741"/>
    </source>
</evidence>
<feature type="compositionally biased region" description="Polar residues" evidence="17">
    <location>
        <begin position="184"/>
        <end position="202"/>
    </location>
</feature>
<dbReference type="InterPro" id="IPR011645">
    <property type="entry name" value="HNOB_dom_associated"/>
</dbReference>
<dbReference type="InterPro" id="IPR011009">
    <property type="entry name" value="Kinase-like_dom_sf"/>
</dbReference>
<comment type="subcellular location">
    <subcellularLocation>
        <location evidence="2">Cell membrane</location>
    </subcellularLocation>
    <subcellularLocation>
        <location evidence="3">Membrane</location>
        <topology evidence="3">Single-pass type I membrane protein</topology>
    </subcellularLocation>
</comment>